<feature type="coiled-coil region" evidence="6">
    <location>
        <begin position="80"/>
        <end position="114"/>
    </location>
</feature>
<evidence type="ECO:0000256" key="2">
    <source>
        <dbReference type="ARBA" id="ARBA00022491"/>
    </source>
</evidence>
<dbReference type="GO" id="GO:0003714">
    <property type="term" value="F:transcription corepressor activity"/>
    <property type="evidence" value="ECO:0007669"/>
    <property type="project" value="InterPro"/>
</dbReference>
<evidence type="ECO:0000313" key="9">
    <source>
        <dbReference type="EMBL" id="KAJ8018285.1"/>
    </source>
</evidence>
<feature type="compositionally biased region" description="Basic and acidic residues" evidence="7">
    <location>
        <begin position="140"/>
        <end position="151"/>
    </location>
</feature>
<dbReference type="InterPro" id="IPR018379">
    <property type="entry name" value="BEN_domain"/>
</dbReference>
<reference evidence="9" key="1">
    <citation type="submission" date="2021-10" db="EMBL/GenBank/DDBJ databases">
        <title>Tropical sea cucumber genome reveals ecological adaptation and Cuvierian tubules defense mechanism.</title>
        <authorList>
            <person name="Chen T."/>
        </authorList>
    </citation>
    <scope>NUCLEOTIDE SEQUENCE</scope>
    <source>
        <strain evidence="9">Nanhai2018</strain>
        <tissue evidence="9">Muscle</tissue>
    </source>
</reference>
<keyword evidence="2" id="KW-0678">Repressor</keyword>
<dbReference type="AlphaFoldDB" id="A0A9Q0YBI9"/>
<feature type="region of interest" description="Disordered" evidence="7">
    <location>
        <begin position="132"/>
        <end position="151"/>
    </location>
</feature>
<gene>
    <name evidence="9" type="ORF">HOLleu_43802</name>
</gene>
<dbReference type="InterPro" id="IPR037496">
    <property type="entry name" value="BEND6-like"/>
</dbReference>
<comment type="caution">
    <text evidence="9">The sequence shown here is derived from an EMBL/GenBank/DDBJ whole genome shotgun (WGS) entry which is preliminary data.</text>
</comment>
<protein>
    <submittedName>
        <fullName evidence="9">BEN domain-containing protein 6</fullName>
    </submittedName>
</protein>
<dbReference type="Proteomes" id="UP001152320">
    <property type="component" value="Unassembled WGS sequence"/>
</dbReference>
<evidence type="ECO:0000256" key="4">
    <source>
        <dbReference type="ARBA" id="ARBA00023163"/>
    </source>
</evidence>
<dbReference type="OrthoDB" id="8858716at2759"/>
<keyword evidence="5" id="KW-0539">Nucleus</keyword>
<evidence type="ECO:0000259" key="8">
    <source>
        <dbReference type="PROSITE" id="PS51457"/>
    </source>
</evidence>
<organism evidence="9 10">
    <name type="scientific">Holothuria leucospilota</name>
    <name type="common">Black long sea cucumber</name>
    <name type="synonym">Mertensiothuria leucospilota</name>
    <dbReference type="NCBI Taxonomy" id="206669"/>
    <lineage>
        <taxon>Eukaryota</taxon>
        <taxon>Metazoa</taxon>
        <taxon>Echinodermata</taxon>
        <taxon>Eleutherozoa</taxon>
        <taxon>Echinozoa</taxon>
        <taxon>Holothuroidea</taxon>
        <taxon>Aspidochirotacea</taxon>
        <taxon>Aspidochirotida</taxon>
        <taxon>Holothuriidae</taxon>
        <taxon>Holothuria</taxon>
    </lineage>
</organism>
<dbReference type="PANTHER" id="PTHR35346:SF1">
    <property type="entry name" value="BEN DOMAIN-CONTAINING PROTEIN 6"/>
    <property type="match status" value="1"/>
</dbReference>
<evidence type="ECO:0000256" key="5">
    <source>
        <dbReference type="ARBA" id="ARBA00023242"/>
    </source>
</evidence>
<proteinExistence type="predicted"/>
<keyword evidence="3" id="KW-0805">Transcription regulation</keyword>
<evidence type="ECO:0000256" key="1">
    <source>
        <dbReference type="ARBA" id="ARBA00004123"/>
    </source>
</evidence>
<dbReference type="Pfam" id="PF10523">
    <property type="entry name" value="BEN"/>
    <property type="match status" value="1"/>
</dbReference>
<evidence type="ECO:0000256" key="6">
    <source>
        <dbReference type="SAM" id="Coils"/>
    </source>
</evidence>
<accession>A0A9Q0YBI9</accession>
<dbReference type="Gene3D" id="1.10.10.2590">
    <property type="entry name" value="BEN domain"/>
    <property type="match status" value="1"/>
</dbReference>
<sequence length="255" mass="28662">MITDIVKSSKENQPKAMADLGRGKRLKKRKYPSDADGQGVATEGSAKKINAAAGPSYQQLMGEILEKESLETTYNQDEVIKNLQDEITALKEEKKQLRAENKNLRKSIRLITNLPELLAGVSSMMEKIQSFQWPTSSEETATKSQKETETHSEKVARLVKRCNTLEPAKLVNDLLTGLYDEEYLSSHTITGTVLKENQGVQKEGMDPLMVNEIISTVAAFFPEKKPAEIKYFMRQKLANSAKTSRRKQLNAKKIK</sequence>
<dbReference type="GO" id="GO:0005634">
    <property type="term" value="C:nucleus"/>
    <property type="evidence" value="ECO:0007669"/>
    <property type="project" value="UniProtKB-SubCell"/>
</dbReference>
<evidence type="ECO:0000313" key="10">
    <source>
        <dbReference type="Proteomes" id="UP001152320"/>
    </source>
</evidence>
<evidence type="ECO:0000256" key="7">
    <source>
        <dbReference type="SAM" id="MobiDB-lite"/>
    </source>
</evidence>
<keyword evidence="4" id="KW-0804">Transcription</keyword>
<keyword evidence="6" id="KW-0175">Coiled coil</keyword>
<dbReference type="PROSITE" id="PS51457">
    <property type="entry name" value="BEN"/>
    <property type="match status" value="1"/>
</dbReference>
<feature type="region of interest" description="Disordered" evidence="7">
    <location>
        <begin position="1"/>
        <end position="53"/>
    </location>
</feature>
<keyword evidence="10" id="KW-1185">Reference proteome</keyword>
<feature type="domain" description="BEN" evidence="8">
    <location>
        <begin position="144"/>
        <end position="244"/>
    </location>
</feature>
<dbReference type="GO" id="GO:0003677">
    <property type="term" value="F:DNA binding"/>
    <property type="evidence" value="ECO:0007669"/>
    <property type="project" value="InterPro"/>
</dbReference>
<dbReference type="PANTHER" id="PTHR35346">
    <property type="entry name" value="BEN DOMAIN-CONTAINING PROTEIN 6"/>
    <property type="match status" value="1"/>
</dbReference>
<comment type="subcellular location">
    <subcellularLocation>
        <location evidence="1">Nucleus</location>
    </subcellularLocation>
</comment>
<dbReference type="EMBL" id="JAIZAY010000468">
    <property type="protein sequence ID" value="KAJ8018285.1"/>
    <property type="molecule type" value="Genomic_DNA"/>
</dbReference>
<evidence type="ECO:0000256" key="3">
    <source>
        <dbReference type="ARBA" id="ARBA00023015"/>
    </source>
</evidence>
<dbReference type="GO" id="GO:0045666">
    <property type="term" value="P:positive regulation of neuron differentiation"/>
    <property type="evidence" value="ECO:0007669"/>
    <property type="project" value="InterPro"/>
</dbReference>
<name>A0A9Q0YBI9_HOLLE</name>
<dbReference type="GO" id="GO:0045746">
    <property type="term" value="P:negative regulation of Notch signaling pathway"/>
    <property type="evidence" value="ECO:0007669"/>
    <property type="project" value="InterPro"/>
</dbReference>